<gene>
    <name evidence="2" type="ORF">H4N64_41400</name>
</gene>
<proteinExistence type="predicted"/>
<name>A0A7X1JBR8_9ACTN</name>
<feature type="compositionally biased region" description="Pro residues" evidence="1">
    <location>
        <begin position="183"/>
        <end position="192"/>
    </location>
</feature>
<organism evidence="2 3">
    <name type="scientific">Streptomyces cupreus</name>
    <dbReference type="NCBI Taxonomy" id="2759956"/>
    <lineage>
        <taxon>Bacteria</taxon>
        <taxon>Bacillati</taxon>
        <taxon>Actinomycetota</taxon>
        <taxon>Actinomycetes</taxon>
        <taxon>Kitasatosporales</taxon>
        <taxon>Streptomycetaceae</taxon>
        <taxon>Streptomyces</taxon>
    </lineage>
</organism>
<sequence>MARRHDIERIFQELEEIRGVLNDPTTGLGAFHQDQDQLRRKVLENVQQGTAGLREENRELRRRQERMLSDLGDTRTAVEALRREIAQAWAHTLGVPRPAAGDSRTPIALPEQRPQPLEAGTNSNETDGWREQAVPEVTLTDPADDGNDGRDAQPSTDATAAAPAESAPLASTAPEASATAMPEEPPAVPDPTPTDAERRAARRAEQRSKHLQGLLTAAAISSARLICHKHTWAFLLEQTSRHPHFRLPDHITDIEDGRIETHLSGRSLLAVLVTTREILDDDAPDLDMATWALADAIYRRTQLAVADATLTRPEGSEVTTIVLDDRPDRPGQADAA</sequence>
<comment type="caution">
    <text evidence="2">The sequence shown here is derived from an EMBL/GenBank/DDBJ whole genome shotgun (WGS) entry which is preliminary data.</text>
</comment>
<keyword evidence="3" id="KW-1185">Reference proteome</keyword>
<feature type="compositionally biased region" description="Low complexity" evidence="1">
    <location>
        <begin position="152"/>
        <end position="182"/>
    </location>
</feature>
<dbReference type="AlphaFoldDB" id="A0A7X1JBR8"/>
<accession>A0A7X1JBR8</accession>
<evidence type="ECO:0000256" key="1">
    <source>
        <dbReference type="SAM" id="MobiDB-lite"/>
    </source>
</evidence>
<feature type="region of interest" description="Disordered" evidence="1">
    <location>
        <begin position="95"/>
        <end position="208"/>
    </location>
</feature>
<feature type="compositionally biased region" description="Basic and acidic residues" evidence="1">
    <location>
        <begin position="195"/>
        <end position="208"/>
    </location>
</feature>
<dbReference type="EMBL" id="JACMSF010000095">
    <property type="protein sequence ID" value="MBC2907856.1"/>
    <property type="molecule type" value="Genomic_DNA"/>
</dbReference>
<evidence type="ECO:0000313" key="2">
    <source>
        <dbReference type="EMBL" id="MBC2907856.1"/>
    </source>
</evidence>
<evidence type="ECO:0000313" key="3">
    <source>
        <dbReference type="Proteomes" id="UP000584670"/>
    </source>
</evidence>
<dbReference type="Proteomes" id="UP000584670">
    <property type="component" value="Unassembled WGS sequence"/>
</dbReference>
<protein>
    <submittedName>
        <fullName evidence="2">Uncharacterized protein</fullName>
    </submittedName>
</protein>
<dbReference type="RefSeq" id="WP_186287792.1">
    <property type="nucleotide sequence ID" value="NZ_JACMSF010000095.1"/>
</dbReference>
<reference evidence="2 3" key="1">
    <citation type="submission" date="2020-08" db="EMBL/GenBank/DDBJ databases">
        <title>Streptomyces sp. PSKA01 genome sequencing and assembly.</title>
        <authorList>
            <person name="Mandal S."/>
            <person name="Maiti P.K."/>
            <person name="Das P."/>
        </authorList>
    </citation>
    <scope>NUCLEOTIDE SEQUENCE [LARGE SCALE GENOMIC DNA]</scope>
    <source>
        <strain evidence="2 3">PSKA01</strain>
    </source>
</reference>